<organism evidence="2 3">
    <name type="scientific">Cystoisospora suis</name>
    <dbReference type="NCBI Taxonomy" id="483139"/>
    <lineage>
        <taxon>Eukaryota</taxon>
        <taxon>Sar</taxon>
        <taxon>Alveolata</taxon>
        <taxon>Apicomplexa</taxon>
        <taxon>Conoidasida</taxon>
        <taxon>Coccidia</taxon>
        <taxon>Eucoccidiorida</taxon>
        <taxon>Eimeriorina</taxon>
        <taxon>Sarcocystidae</taxon>
        <taxon>Cystoisospora</taxon>
    </lineage>
</organism>
<evidence type="ECO:0000256" key="1">
    <source>
        <dbReference type="SAM" id="Phobius"/>
    </source>
</evidence>
<gene>
    <name evidence="2" type="ORF">CSUI_006495</name>
</gene>
<keyword evidence="3" id="KW-1185">Reference proteome</keyword>
<feature type="transmembrane region" description="Helical" evidence="1">
    <location>
        <begin position="6"/>
        <end position="32"/>
    </location>
</feature>
<keyword evidence="1" id="KW-0472">Membrane</keyword>
<dbReference type="Gene3D" id="1.25.40.180">
    <property type="match status" value="1"/>
</dbReference>
<evidence type="ECO:0000313" key="3">
    <source>
        <dbReference type="Proteomes" id="UP000221165"/>
    </source>
</evidence>
<dbReference type="EMBL" id="MIGC01003296">
    <property type="protein sequence ID" value="PHJ19674.1"/>
    <property type="molecule type" value="Genomic_DNA"/>
</dbReference>
<dbReference type="InterPro" id="IPR050781">
    <property type="entry name" value="CWC22_splicing_factor"/>
</dbReference>
<name>A0A2C6KTX4_9APIC</name>
<protein>
    <submittedName>
        <fullName evidence="2">Cell-cycle-control protein (Translation regulation)</fullName>
    </submittedName>
</protein>
<dbReference type="VEuPathDB" id="ToxoDB:CSUI_006495"/>
<dbReference type="Proteomes" id="UP000221165">
    <property type="component" value="Unassembled WGS sequence"/>
</dbReference>
<dbReference type="GeneID" id="94429863"/>
<reference evidence="2 3" key="1">
    <citation type="journal article" date="2017" name="Int. J. Parasitol.">
        <title>The genome of the protozoan parasite Cystoisospora suis and a reverse vaccinology approach to identify vaccine candidates.</title>
        <authorList>
            <person name="Palmieri N."/>
            <person name="Shrestha A."/>
            <person name="Ruttkowski B."/>
            <person name="Beck T."/>
            <person name="Vogl C."/>
            <person name="Tomley F."/>
            <person name="Blake D.P."/>
            <person name="Joachim A."/>
        </authorList>
    </citation>
    <scope>NUCLEOTIDE SEQUENCE [LARGE SCALE GENOMIC DNA]</scope>
    <source>
        <strain evidence="2 3">Wien I</strain>
    </source>
</reference>
<keyword evidence="1" id="KW-0812">Transmembrane</keyword>
<feature type="non-terminal residue" evidence="2">
    <location>
        <position position="1"/>
    </location>
</feature>
<dbReference type="PANTHER" id="PTHR18034:SF3">
    <property type="entry name" value="PRE-MRNA-SPLICING FACTOR CWC22 HOMOLOG"/>
    <property type="match status" value="1"/>
</dbReference>
<dbReference type="GO" id="GO:0000398">
    <property type="term" value="P:mRNA splicing, via spliceosome"/>
    <property type="evidence" value="ECO:0007669"/>
    <property type="project" value="TreeGrafter"/>
</dbReference>
<accession>A0A2C6KTX4</accession>
<dbReference type="GO" id="GO:0071013">
    <property type="term" value="C:catalytic step 2 spliceosome"/>
    <property type="evidence" value="ECO:0007669"/>
    <property type="project" value="TreeGrafter"/>
</dbReference>
<dbReference type="PANTHER" id="PTHR18034">
    <property type="entry name" value="CELL CYCLE CONTROL PROTEIN CWF22-RELATED"/>
    <property type="match status" value="1"/>
</dbReference>
<dbReference type="GO" id="GO:0003723">
    <property type="term" value="F:RNA binding"/>
    <property type="evidence" value="ECO:0007669"/>
    <property type="project" value="TreeGrafter"/>
</dbReference>
<comment type="caution">
    <text evidence="2">The sequence shown here is derived from an EMBL/GenBank/DDBJ whole genome shotgun (WGS) entry which is preliminary data.</text>
</comment>
<dbReference type="RefSeq" id="XP_067921372.1">
    <property type="nucleotide sequence ID" value="XM_068066652.1"/>
</dbReference>
<evidence type="ECO:0000313" key="2">
    <source>
        <dbReference type="EMBL" id="PHJ19674.1"/>
    </source>
</evidence>
<keyword evidence="1" id="KW-1133">Transmembrane helix</keyword>
<dbReference type="InterPro" id="IPR016024">
    <property type="entry name" value="ARM-type_fold"/>
</dbReference>
<proteinExistence type="predicted"/>
<sequence>VPFVSFFFVFLGLSFLLAFIFSSHFLSFLLFLSQFFRRAYRRNDKVVCLACVQFLAHLVNQRVAHELLALQLSALLLDQPTNDSVEVCVGFLTQVGEVLSDVSRRGFDAIFERLRGILQEGITDKKTQYTIEKLWDLRRQNFKDQP</sequence>
<feature type="non-terminal residue" evidence="2">
    <location>
        <position position="146"/>
    </location>
</feature>
<dbReference type="SUPFAM" id="SSF48371">
    <property type="entry name" value="ARM repeat"/>
    <property type="match status" value="1"/>
</dbReference>
<dbReference type="AlphaFoldDB" id="A0A2C6KTX4"/>
<dbReference type="OrthoDB" id="347735at2759"/>